<feature type="chain" id="PRO_5047539020" description="Spore coat protein U domain-containing protein" evidence="1">
    <location>
        <begin position="23"/>
        <end position="154"/>
    </location>
</feature>
<keyword evidence="1" id="KW-0732">Signal</keyword>
<dbReference type="EMBL" id="JBHRXV010000003">
    <property type="protein sequence ID" value="MFC3711586.1"/>
    <property type="molecule type" value="Genomic_DNA"/>
</dbReference>
<reference evidence="3" key="1">
    <citation type="journal article" date="2019" name="Int. J. Syst. Evol. Microbiol.">
        <title>The Global Catalogue of Microorganisms (GCM) 10K type strain sequencing project: providing services to taxonomists for standard genome sequencing and annotation.</title>
        <authorList>
            <consortium name="The Broad Institute Genomics Platform"/>
            <consortium name="The Broad Institute Genome Sequencing Center for Infectious Disease"/>
            <person name="Wu L."/>
            <person name="Ma J."/>
        </authorList>
    </citation>
    <scope>NUCLEOTIDE SEQUENCE [LARGE SCALE GENOMIC DNA]</scope>
    <source>
        <strain evidence="3">KCTC 42644</strain>
    </source>
</reference>
<evidence type="ECO:0000256" key="1">
    <source>
        <dbReference type="SAM" id="SignalP"/>
    </source>
</evidence>
<proteinExistence type="predicted"/>
<evidence type="ECO:0000313" key="2">
    <source>
        <dbReference type="EMBL" id="MFC3711586.1"/>
    </source>
</evidence>
<keyword evidence="3" id="KW-1185">Reference proteome</keyword>
<gene>
    <name evidence="2" type="ORF">ACFOMD_03325</name>
</gene>
<name>A0ABV7X618_9SPHN</name>
<sequence length="154" mass="15246">MLRISLLAGVALCLAAAPQANAATVNLSGLVLNSCILTLGTAGALRVSSAGTTLSSEEVGGLAATLTIVATGVAPQINVSAPTLAASPVSYGRSPTLGLRYTSLAGGNQAYTDSSSSYTANGLLDVLTFNARALDSAGFTSGTYTIATTVTCQQ</sequence>
<organism evidence="2 3">
    <name type="scientific">Sphingoaurantiacus capsulatus</name>
    <dbReference type="NCBI Taxonomy" id="1771310"/>
    <lineage>
        <taxon>Bacteria</taxon>
        <taxon>Pseudomonadati</taxon>
        <taxon>Pseudomonadota</taxon>
        <taxon>Alphaproteobacteria</taxon>
        <taxon>Sphingomonadales</taxon>
        <taxon>Sphingosinicellaceae</taxon>
        <taxon>Sphingoaurantiacus</taxon>
    </lineage>
</organism>
<protein>
    <recommendedName>
        <fullName evidence="4">Spore coat protein U domain-containing protein</fullName>
    </recommendedName>
</protein>
<comment type="caution">
    <text evidence="2">The sequence shown here is derived from an EMBL/GenBank/DDBJ whole genome shotgun (WGS) entry which is preliminary data.</text>
</comment>
<dbReference type="RefSeq" id="WP_380856825.1">
    <property type="nucleotide sequence ID" value="NZ_JBHRXV010000003.1"/>
</dbReference>
<dbReference type="Proteomes" id="UP001595615">
    <property type="component" value="Unassembled WGS sequence"/>
</dbReference>
<accession>A0ABV7X618</accession>
<evidence type="ECO:0008006" key="4">
    <source>
        <dbReference type="Google" id="ProtNLM"/>
    </source>
</evidence>
<feature type="signal peptide" evidence="1">
    <location>
        <begin position="1"/>
        <end position="22"/>
    </location>
</feature>
<evidence type="ECO:0000313" key="3">
    <source>
        <dbReference type="Proteomes" id="UP001595615"/>
    </source>
</evidence>